<keyword evidence="2" id="KW-0472">Membrane</keyword>
<gene>
    <name evidence="3" type="ORF">RM764_30320</name>
</gene>
<keyword evidence="4" id="KW-1185">Reference proteome</keyword>
<evidence type="ECO:0000313" key="3">
    <source>
        <dbReference type="EMBL" id="MDT0467247.1"/>
    </source>
</evidence>
<keyword evidence="2" id="KW-0812">Transmembrane</keyword>
<dbReference type="Proteomes" id="UP001183809">
    <property type="component" value="Unassembled WGS sequence"/>
</dbReference>
<keyword evidence="2" id="KW-1133">Transmembrane helix</keyword>
<name>A0ABU2U2G3_9ACTN</name>
<feature type="region of interest" description="Disordered" evidence="1">
    <location>
        <begin position="121"/>
        <end position="148"/>
    </location>
</feature>
<evidence type="ECO:0000313" key="4">
    <source>
        <dbReference type="Proteomes" id="UP001183809"/>
    </source>
</evidence>
<sequence length="239" mass="24318">MDVDDLTAALTAHAPDPEAVLDSLWTKRRKRARRRVLVAGGAAVVAAAAIMVWPVGSAAPGAGGTGGRASGCAVMPLQQQLAVAREEGFSVVLAKGALTGRSATGNGSAYAEMRLTDVRTLSGPDTRSGSTVWVSSDRGSGGPLPGTPSGSLWAPDGSLFGIIAPASPGDPAGPYLRVAPVVQGQVVLSTAGCWLEDGRPTRAYHGPLAEIPGSDAFRRAAQGGFQTVPLGEVQRLVSR</sequence>
<dbReference type="RefSeq" id="WP_311698709.1">
    <property type="nucleotide sequence ID" value="NZ_JAVREY010000050.1"/>
</dbReference>
<protein>
    <submittedName>
        <fullName evidence="3">Uncharacterized protein</fullName>
    </submittedName>
</protein>
<evidence type="ECO:0000256" key="2">
    <source>
        <dbReference type="SAM" id="Phobius"/>
    </source>
</evidence>
<reference evidence="4" key="1">
    <citation type="submission" date="2023-07" db="EMBL/GenBank/DDBJ databases">
        <title>30 novel species of actinomycetes from the DSMZ collection.</title>
        <authorList>
            <person name="Nouioui I."/>
        </authorList>
    </citation>
    <scope>NUCLEOTIDE SEQUENCE [LARGE SCALE GENOMIC DNA]</scope>
    <source>
        <strain evidence="4">DSM 41699</strain>
    </source>
</reference>
<evidence type="ECO:0000256" key="1">
    <source>
        <dbReference type="SAM" id="MobiDB-lite"/>
    </source>
</evidence>
<dbReference type="EMBL" id="JAVREY010000050">
    <property type="protein sequence ID" value="MDT0467247.1"/>
    <property type="molecule type" value="Genomic_DNA"/>
</dbReference>
<proteinExistence type="predicted"/>
<accession>A0ABU2U2G3</accession>
<organism evidence="3 4">
    <name type="scientific">Streptomyces gibsoniae</name>
    <dbReference type="NCBI Taxonomy" id="3075529"/>
    <lineage>
        <taxon>Bacteria</taxon>
        <taxon>Bacillati</taxon>
        <taxon>Actinomycetota</taxon>
        <taxon>Actinomycetes</taxon>
        <taxon>Kitasatosporales</taxon>
        <taxon>Streptomycetaceae</taxon>
        <taxon>Streptomyces</taxon>
    </lineage>
</organism>
<feature type="transmembrane region" description="Helical" evidence="2">
    <location>
        <begin position="36"/>
        <end position="56"/>
    </location>
</feature>
<comment type="caution">
    <text evidence="3">The sequence shown here is derived from an EMBL/GenBank/DDBJ whole genome shotgun (WGS) entry which is preliminary data.</text>
</comment>
<feature type="compositionally biased region" description="Polar residues" evidence="1">
    <location>
        <begin position="123"/>
        <end position="138"/>
    </location>
</feature>